<sequence length="71" mass="7861">MQRHPPWGWGVQFSLPKLIPGNSRISAFMMMNCSVKGTTFPGFFFFFLTGPPLAVPAECPTHNESADHPVP</sequence>
<evidence type="ECO:0000313" key="1">
    <source>
        <dbReference type="EMBL" id="KAE8393143.1"/>
    </source>
</evidence>
<name>A0A5N7CHY7_PETAA</name>
<dbReference type="Proteomes" id="UP000326877">
    <property type="component" value="Unassembled WGS sequence"/>
</dbReference>
<protein>
    <submittedName>
        <fullName evidence="1">Uncharacterized protein</fullName>
    </submittedName>
</protein>
<accession>A0A5N7CHY7</accession>
<dbReference type="EMBL" id="ML735232">
    <property type="protein sequence ID" value="KAE8393143.1"/>
    <property type="molecule type" value="Genomic_DNA"/>
</dbReference>
<dbReference type="AlphaFoldDB" id="A0A5N7CHY7"/>
<reference evidence="1" key="1">
    <citation type="submission" date="2019-04" db="EMBL/GenBank/DDBJ databases">
        <title>Friends and foes A comparative genomics studyof 23 Aspergillus species from section Flavi.</title>
        <authorList>
            <consortium name="DOE Joint Genome Institute"/>
            <person name="Kjaerbolling I."/>
            <person name="Vesth T."/>
            <person name="Frisvad J.C."/>
            <person name="Nybo J.L."/>
            <person name="Theobald S."/>
            <person name="Kildgaard S."/>
            <person name="Isbrandt T."/>
            <person name="Kuo A."/>
            <person name="Sato A."/>
            <person name="Lyhne E.K."/>
            <person name="Kogle M.E."/>
            <person name="Wiebenga A."/>
            <person name="Kun R.S."/>
            <person name="Lubbers R.J."/>
            <person name="Makela M.R."/>
            <person name="Barry K."/>
            <person name="Chovatia M."/>
            <person name="Clum A."/>
            <person name="Daum C."/>
            <person name="Haridas S."/>
            <person name="He G."/>
            <person name="LaButti K."/>
            <person name="Lipzen A."/>
            <person name="Mondo S."/>
            <person name="Riley R."/>
            <person name="Salamov A."/>
            <person name="Simmons B.A."/>
            <person name="Magnuson J.K."/>
            <person name="Henrissat B."/>
            <person name="Mortensen U.H."/>
            <person name="Larsen T.O."/>
            <person name="Devries R.P."/>
            <person name="Grigoriev I.V."/>
            <person name="Machida M."/>
            <person name="Baker S.E."/>
            <person name="Andersen M.R."/>
        </authorList>
    </citation>
    <scope>NUCLEOTIDE SEQUENCE [LARGE SCALE GENOMIC DNA]</scope>
    <source>
        <strain evidence="1">IBT 14317</strain>
    </source>
</reference>
<proteinExistence type="predicted"/>
<organism evidence="1">
    <name type="scientific">Petromyces alliaceus</name>
    <name type="common">Aspergillus alliaceus</name>
    <dbReference type="NCBI Taxonomy" id="209559"/>
    <lineage>
        <taxon>Eukaryota</taxon>
        <taxon>Fungi</taxon>
        <taxon>Dikarya</taxon>
        <taxon>Ascomycota</taxon>
        <taxon>Pezizomycotina</taxon>
        <taxon>Eurotiomycetes</taxon>
        <taxon>Eurotiomycetidae</taxon>
        <taxon>Eurotiales</taxon>
        <taxon>Aspergillaceae</taxon>
        <taxon>Aspergillus</taxon>
        <taxon>Aspergillus subgen. Circumdati</taxon>
    </lineage>
</organism>
<gene>
    <name evidence="1" type="ORF">BDV23DRAFT_44806</name>
</gene>